<gene>
    <name evidence="4" type="ORF">B9J98_05245</name>
</gene>
<feature type="domain" description="Quinolinate phosphoribosyl transferase C-terminal" evidence="2">
    <location>
        <begin position="116"/>
        <end position="304"/>
    </location>
</feature>
<dbReference type="Pfam" id="PF02749">
    <property type="entry name" value="QRPTase_N"/>
    <property type="match status" value="1"/>
</dbReference>
<dbReference type="EMBL" id="NDWU01000012">
    <property type="protein sequence ID" value="PUA31908.1"/>
    <property type="molecule type" value="Genomic_DNA"/>
</dbReference>
<dbReference type="PANTHER" id="PTHR43202">
    <property type="entry name" value="NICOTINATE-NUCLEOTIDE PYROPHOSPHORYLASE"/>
    <property type="match status" value="1"/>
</dbReference>
<dbReference type="Gene3D" id="3.90.1170.20">
    <property type="entry name" value="Quinolinate phosphoribosyl transferase, N-terminal domain"/>
    <property type="match status" value="1"/>
</dbReference>
<evidence type="ECO:0000256" key="1">
    <source>
        <dbReference type="ARBA" id="ARBA00022679"/>
    </source>
</evidence>
<dbReference type="InterPro" id="IPR037128">
    <property type="entry name" value="Quinolinate_PRibosylTase_N_sf"/>
</dbReference>
<dbReference type="PANTHER" id="PTHR43202:SF1">
    <property type="entry name" value="NICOTINATE PHOSPHORIBOSYLTRANSFERASE"/>
    <property type="match status" value="1"/>
</dbReference>
<evidence type="ECO:0000313" key="5">
    <source>
        <dbReference type="Proteomes" id="UP000244066"/>
    </source>
</evidence>
<organism evidence="4 5">
    <name type="scientific">Candidatus Terraquivivens tikiterensis</name>
    <dbReference type="NCBI Taxonomy" id="1980982"/>
    <lineage>
        <taxon>Archaea</taxon>
        <taxon>Nitrososphaerota</taxon>
        <taxon>Candidatus Wolframiiraptoraceae</taxon>
        <taxon>Candidatus Terraquivivens</taxon>
    </lineage>
</organism>
<dbReference type="AlphaFoldDB" id="A0A2R7Y333"/>
<dbReference type="InterPro" id="IPR022412">
    <property type="entry name" value="Quinolinate_PRibosylTrfase_N"/>
</dbReference>
<keyword evidence="1 4" id="KW-0808">Transferase</keyword>
<dbReference type="CDD" id="cd01571">
    <property type="entry name" value="NAPRTase_B"/>
    <property type="match status" value="1"/>
</dbReference>
<dbReference type="InterPro" id="IPR036068">
    <property type="entry name" value="Nicotinate_pribotase-like_C"/>
</dbReference>
<dbReference type="Pfam" id="PF01729">
    <property type="entry name" value="QRPTase_C"/>
    <property type="match status" value="1"/>
</dbReference>
<keyword evidence="4" id="KW-0328">Glycosyltransferase</keyword>
<evidence type="ECO:0000259" key="2">
    <source>
        <dbReference type="Pfam" id="PF01729"/>
    </source>
</evidence>
<reference evidence="4 5" key="1">
    <citation type="submission" date="2017-04" db="EMBL/GenBank/DDBJ databases">
        <title>Draft Aigarchaeota genome from a New Zealand hot spring.</title>
        <authorList>
            <person name="Reysenbach A.-L."/>
            <person name="Donaho J.A."/>
            <person name="Gerhart J."/>
            <person name="Kelley J.F."/>
            <person name="Kouba K."/>
            <person name="Podar M."/>
            <person name="Stott M."/>
        </authorList>
    </citation>
    <scope>NUCLEOTIDE SEQUENCE [LARGE SCALE GENOMIC DNA]</scope>
    <source>
        <strain evidence="4">NZ13_MG1</strain>
    </source>
</reference>
<evidence type="ECO:0000313" key="4">
    <source>
        <dbReference type="EMBL" id="PUA31908.1"/>
    </source>
</evidence>
<dbReference type="SUPFAM" id="SSF51690">
    <property type="entry name" value="Nicotinate/Quinolinate PRTase C-terminal domain-like"/>
    <property type="match status" value="1"/>
</dbReference>
<dbReference type="NCBIfam" id="NF006415">
    <property type="entry name" value="PRK08662.1"/>
    <property type="match status" value="1"/>
</dbReference>
<dbReference type="Proteomes" id="UP000244066">
    <property type="component" value="Unassembled WGS sequence"/>
</dbReference>
<dbReference type="InterPro" id="IPR035809">
    <property type="entry name" value="NAPRTase_arc-type"/>
</dbReference>
<dbReference type="Gene3D" id="3.20.20.70">
    <property type="entry name" value="Aldolase class I"/>
    <property type="match status" value="1"/>
</dbReference>
<accession>A0A2R7Y333</accession>
<name>A0A2R7Y333_9ARCH</name>
<proteinExistence type="predicted"/>
<dbReference type="InterPro" id="IPR053190">
    <property type="entry name" value="NAPRTase-like"/>
</dbReference>
<dbReference type="SUPFAM" id="SSF54675">
    <property type="entry name" value="Nicotinate/Quinolinate PRTase N-terminal domain-like"/>
    <property type="match status" value="1"/>
</dbReference>
<protein>
    <submittedName>
        <fullName evidence="4">Nicotinate phosphoribosyltransferase</fullName>
    </submittedName>
</protein>
<dbReference type="InterPro" id="IPR013785">
    <property type="entry name" value="Aldolase_TIM"/>
</dbReference>
<dbReference type="GO" id="GO:0009435">
    <property type="term" value="P:NAD+ biosynthetic process"/>
    <property type="evidence" value="ECO:0007669"/>
    <property type="project" value="InterPro"/>
</dbReference>
<dbReference type="InterPro" id="IPR002638">
    <property type="entry name" value="Quinolinate_PRibosylTrfase_C"/>
</dbReference>
<sequence length="399" mass="44126">MLKLYVAHESDIKEGRVTDVYFQRAAEVIRKSKLDDVSVAMEAHSYSLPAGYEWAVLGGIEEVAYILEGKPVDVYAMEEGTVFKVMEPVMRLEGKYASFGQMESAVLGILRHSTSIVTKAARCRLAAGDRMLLFFGIRCVHPAIAPMVDRSAFIGGCDAVSGILGAEMMNEKPVGTMPHAMVIAFGDQVRAWKAFDELMPPDVPRIALCDTWFDERIEATLAAESLGDRLLGVRLDTPSSRRGNMRKIAMETRWTLKLLGHEKVKIFVSGGIDESDIKGLSDVVDGFGIGTSIAFPPSVDIALDVVEVNGQPRSKKGKLPGRKQVYRCDAFHDTVVPWTKELKACPKCNRPVEPLLKPLIKQGRIVASLPTAREIRDKVLLQLKRIASLQTFETEPTFY</sequence>
<comment type="caution">
    <text evidence="4">The sequence shown here is derived from an EMBL/GenBank/DDBJ whole genome shotgun (WGS) entry which is preliminary data.</text>
</comment>
<evidence type="ECO:0000259" key="3">
    <source>
        <dbReference type="Pfam" id="PF02749"/>
    </source>
</evidence>
<dbReference type="GO" id="GO:0004514">
    <property type="term" value="F:nicotinate-nucleotide diphosphorylase (carboxylating) activity"/>
    <property type="evidence" value="ECO:0007669"/>
    <property type="project" value="InterPro"/>
</dbReference>
<feature type="domain" description="Quinolinate phosphoribosyl transferase N-terminal" evidence="3">
    <location>
        <begin position="19"/>
        <end position="113"/>
    </location>
</feature>